<accession>A0A5P2D943</accession>
<evidence type="ECO:0000313" key="2">
    <source>
        <dbReference type="Proteomes" id="UP000325211"/>
    </source>
</evidence>
<dbReference type="OrthoDB" id="3478947at2"/>
<organism evidence="1 2">
    <name type="scientific">Streptomyces venezuelae</name>
    <dbReference type="NCBI Taxonomy" id="54571"/>
    <lineage>
        <taxon>Bacteria</taxon>
        <taxon>Bacillati</taxon>
        <taxon>Actinomycetota</taxon>
        <taxon>Actinomycetes</taxon>
        <taxon>Kitasatosporales</taxon>
        <taxon>Streptomycetaceae</taxon>
        <taxon>Streptomyces</taxon>
    </lineage>
</organism>
<dbReference type="Proteomes" id="UP000325211">
    <property type="component" value="Chromosome"/>
</dbReference>
<reference evidence="1 2" key="1">
    <citation type="submission" date="2018-05" db="EMBL/GenBank/DDBJ databases">
        <title>Streptomyces venezuelae.</title>
        <authorList>
            <person name="Kim W."/>
            <person name="Lee N."/>
            <person name="Cho B.-K."/>
        </authorList>
    </citation>
    <scope>NUCLEOTIDE SEQUENCE [LARGE SCALE GENOMIC DNA]</scope>
    <source>
        <strain evidence="1 2">ATCC 21782</strain>
    </source>
</reference>
<sequence>MTTAEHLETIDRLRTREFPAVRGRSGPVVSGPGYHLAELGGSRWYGDEDAADRLAGEEQLSAEHGALAERLTDRWGTPQVFGLHGLLARTGAGEELPQPWQEVCATAGHIHLWRAQDRWVALYTAHWGADHSPQLMAAVTVIDPP</sequence>
<dbReference type="RefSeq" id="WP_150211018.1">
    <property type="nucleotide sequence ID" value="NZ_CP029190.1"/>
</dbReference>
<dbReference type="AlphaFoldDB" id="A0A5P2D943"/>
<gene>
    <name evidence="1" type="ORF">DEJ50_28980</name>
</gene>
<evidence type="ECO:0000313" key="1">
    <source>
        <dbReference type="EMBL" id="QES51273.1"/>
    </source>
</evidence>
<dbReference type="EMBL" id="CP029190">
    <property type="protein sequence ID" value="QES51273.1"/>
    <property type="molecule type" value="Genomic_DNA"/>
</dbReference>
<protein>
    <submittedName>
        <fullName evidence="1">Uncharacterized protein</fullName>
    </submittedName>
</protein>
<proteinExistence type="predicted"/>
<name>A0A5P2D943_STRVZ</name>